<keyword evidence="1" id="KW-1133">Transmembrane helix</keyword>
<protein>
    <submittedName>
        <fullName evidence="2">Uncharacterized protein</fullName>
    </submittedName>
</protein>
<keyword evidence="1" id="KW-0472">Membrane</keyword>
<organism evidence="2 3">
    <name type="scientific">Rheinheimera tilapiae</name>
    <dbReference type="NCBI Taxonomy" id="875043"/>
    <lineage>
        <taxon>Bacteria</taxon>
        <taxon>Pseudomonadati</taxon>
        <taxon>Pseudomonadota</taxon>
        <taxon>Gammaproteobacteria</taxon>
        <taxon>Chromatiales</taxon>
        <taxon>Chromatiaceae</taxon>
        <taxon>Rheinheimera</taxon>
    </lineage>
</organism>
<dbReference type="EMBL" id="JBHLXP010000005">
    <property type="protein sequence ID" value="MFC0050077.1"/>
    <property type="molecule type" value="Genomic_DNA"/>
</dbReference>
<keyword evidence="1" id="KW-0812">Transmembrane</keyword>
<dbReference type="RefSeq" id="WP_377247176.1">
    <property type="nucleotide sequence ID" value="NZ_JBHLXP010000005.1"/>
</dbReference>
<feature type="transmembrane region" description="Helical" evidence="1">
    <location>
        <begin position="30"/>
        <end position="50"/>
    </location>
</feature>
<reference evidence="2 3" key="1">
    <citation type="submission" date="2024-09" db="EMBL/GenBank/DDBJ databases">
        <authorList>
            <person name="Sun Q."/>
            <person name="Mori K."/>
        </authorList>
    </citation>
    <scope>NUCLEOTIDE SEQUENCE [LARGE SCALE GENOMIC DNA]</scope>
    <source>
        <strain evidence="2 3">KCTC 23315</strain>
    </source>
</reference>
<sequence>MTTILVIGLPVLIVLSIVISLKLRVWLSFLLIFVLGVASPFVVDFFYCSILKNECKPDALEAVGFFLLAIYVIVISSMIYGFILNKVKQNGMHNS</sequence>
<proteinExistence type="predicted"/>
<gene>
    <name evidence="2" type="ORF">ACFFJP_17375</name>
</gene>
<accession>A0ABV6BJ40</accession>
<dbReference type="Proteomes" id="UP001589813">
    <property type="component" value="Unassembled WGS sequence"/>
</dbReference>
<evidence type="ECO:0000256" key="1">
    <source>
        <dbReference type="SAM" id="Phobius"/>
    </source>
</evidence>
<keyword evidence="3" id="KW-1185">Reference proteome</keyword>
<feature type="transmembrane region" description="Helical" evidence="1">
    <location>
        <begin position="62"/>
        <end position="83"/>
    </location>
</feature>
<name>A0ABV6BJ40_9GAMM</name>
<evidence type="ECO:0000313" key="3">
    <source>
        <dbReference type="Proteomes" id="UP001589813"/>
    </source>
</evidence>
<evidence type="ECO:0000313" key="2">
    <source>
        <dbReference type="EMBL" id="MFC0050077.1"/>
    </source>
</evidence>
<comment type="caution">
    <text evidence="2">The sequence shown here is derived from an EMBL/GenBank/DDBJ whole genome shotgun (WGS) entry which is preliminary data.</text>
</comment>